<evidence type="ECO:0000313" key="3">
    <source>
        <dbReference type="Proteomes" id="UP000284605"/>
    </source>
</evidence>
<gene>
    <name evidence="2" type="ORF">D3874_03090</name>
</gene>
<protein>
    <submittedName>
        <fullName evidence="2">DUF3486 family protein</fullName>
    </submittedName>
</protein>
<sequence>MAPMTSCWSTWSPPMGSRQPGEISAPNSRSSKTVAWSDSTISATSLLSIQQSVAAKSPPGCWLSTVSAARNRGTEPMPRPSKIDRLPPEVRNRIGALRQAGHTLDEIVERINEALGTMASDPISRSAMGRHLAEMDELGKEMRAQRAMAEGILAKYGDQPDDKLFRLNLELMQGLLFKFSRAAMQGQGVVLGPEELLFATGAMKNIASAAKTDADRIEKIEKRATEKAKRDAVKAAEGVMKQRGMSRDTIDEIKKQILGVAA</sequence>
<dbReference type="Pfam" id="PF11985">
    <property type="entry name" value="Phage_Mu_Gp27"/>
    <property type="match status" value="1"/>
</dbReference>
<keyword evidence="3" id="KW-1185">Reference proteome</keyword>
<accession>A0A418WUA3</accession>
<dbReference type="InterPro" id="IPR021874">
    <property type="entry name" value="Phage_Mu_Gp27"/>
</dbReference>
<dbReference type="EMBL" id="QYUK01000008">
    <property type="protein sequence ID" value="RJF94815.1"/>
    <property type="molecule type" value="Genomic_DNA"/>
</dbReference>
<feature type="region of interest" description="Disordered" evidence="1">
    <location>
        <begin position="1"/>
        <end position="31"/>
    </location>
</feature>
<dbReference type="AlphaFoldDB" id="A0A418WUA3"/>
<reference evidence="2 3" key="1">
    <citation type="submission" date="2018-09" db="EMBL/GenBank/DDBJ databases">
        <authorList>
            <person name="Zhu H."/>
        </authorList>
    </citation>
    <scope>NUCLEOTIDE SEQUENCE [LARGE SCALE GENOMIC DNA]</scope>
    <source>
        <strain evidence="2 3">K1W22B-8</strain>
    </source>
</reference>
<evidence type="ECO:0000256" key="1">
    <source>
        <dbReference type="SAM" id="MobiDB-lite"/>
    </source>
</evidence>
<proteinExistence type="predicted"/>
<organism evidence="2 3">
    <name type="scientific">Oleomonas cavernae</name>
    <dbReference type="NCBI Taxonomy" id="2320859"/>
    <lineage>
        <taxon>Bacteria</taxon>
        <taxon>Pseudomonadati</taxon>
        <taxon>Pseudomonadota</taxon>
        <taxon>Alphaproteobacteria</taxon>
        <taxon>Acetobacterales</taxon>
        <taxon>Acetobacteraceae</taxon>
        <taxon>Oleomonas</taxon>
    </lineage>
</organism>
<name>A0A418WUA3_9PROT</name>
<dbReference type="Proteomes" id="UP000284605">
    <property type="component" value="Unassembled WGS sequence"/>
</dbReference>
<evidence type="ECO:0000313" key="2">
    <source>
        <dbReference type="EMBL" id="RJF94815.1"/>
    </source>
</evidence>
<comment type="caution">
    <text evidence="2">The sequence shown here is derived from an EMBL/GenBank/DDBJ whole genome shotgun (WGS) entry which is preliminary data.</text>
</comment>
<feature type="compositionally biased region" description="Polar residues" evidence="1">
    <location>
        <begin position="1"/>
        <end position="12"/>
    </location>
</feature>